<evidence type="ECO:0000313" key="1">
    <source>
        <dbReference type="EMBL" id="KAI0058378.1"/>
    </source>
</evidence>
<proteinExistence type="predicted"/>
<reference evidence="1" key="2">
    <citation type="journal article" date="2022" name="New Phytol.">
        <title>Evolutionary transition to the ectomycorrhizal habit in the genomes of a hyperdiverse lineage of mushroom-forming fungi.</title>
        <authorList>
            <person name="Looney B."/>
            <person name="Miyauchi S."/>
            <person name="Morin E."/>
            <person name="Drula E."/>
            <person name="Courty P.E."/>
            <person name="Kohler A."/>
            <person name="Kuo A."/>
            <person name="LaButti K."/>
            <person name="Pangilinan J."/>
            <person name="Lipzen A."/>
            <person name="Riley R."/>
            <person name="Andreopoulos W."/>
            <person name="He G."/>
            <person name="Johnson J."/>
            <person name="Nolan M."/>
            <person name="Tritt A."/>
            <person name="Barry K.W."/>
            <person name="Grigoriev I.V."/>
            <person name="Nagy L.G."/>
            <person name="Hibbett D."/>
            <person name="Henrissat B."/>
            <person name="Matheny P.B."/>
            <person name="Labbe J."/>
            <person name="Martin F.M."/>
        </authorList>
    </citation>
    <scope>NUCLEOTIDE SEQUENCE</scope>
    <source>
        <strain evidence="1">HHB10654</strain>
    </source>
</reference>
<reference evidence="1" key="1">
    <citation type="submission" date="2021-03" db="EMBL/GenBank/DDBJ databases">
        <authorList>
            <consortium name="DOE Joint Genome Institute"/>
            <person name="Ahrendt S."/>
            <person name="Looney B.P."/>
            <person name="Miyauchi S."/>
            <person name="Morin E."/>
            <person name="Drula E."/>
            <person name="Courty P.E."/>
            <person name="Chicoki N."/>
            <person name="Fauchery L."/>
            <person name="Kohler A."/>
            <person name="Kuo A."/>
            <person name="Labutti K."/>
            <person name="Pangilinan J."/>
            <person name="Lipzen A."/>
            <person name="Riley R."/>
            <person name="Andreopoulos W."/>
            <person name="He G."/>
            <person name="Johnson J."/>
            <person name="Barry K.W."/>
            <person name="Grigoriev I.V."/>
            <person name="Nagy L."/>
            <person name="Hibbett D."/>
            <person name="Henrissat B."/>
            <person name="Matheny P.B."/>
            <person name="Labbe J."/>
            <person name="Martin F."/>
        </authorList>
    </citation>
    <scope>NUCLEOTIDE SEQUENCE</scope>
    <source>
        <strain evidence="1">HHB10654</strain>
    </source>
</reference>
<sequence length="442" mass="46424">MLARSQDAPISIRADVIEPNGVNDWHAVAIALPHAARASEFTLRCHTWPHMSTLLASAHTPGPLLTALRLLGPPEKFEQASVVPPAFFASAAPWSLRTLELARLKLPPGVLPRHCVQLTHLALQAVGPLTLDDVLAAVGAAATTLETLSLQHLPLQPPSAADVWAVTLPPTAVATPRLAFVHVDCAFADARANAICALLPLLTLPPHTSVSVQLLLAGFAFQSIPPAALGALAAHASAGPPLRSLLLSQGRVHMRKGVRVHAWTAAVPPAFFDDEPPPPKLAVLVVREQDADAAQMHRALLELAAALPLASVQALTLARLPGATPALLDALFARVPALRELTVHGSAALRALCDGGALGALPPAAALSVYEAAGSADFGALRRALDARSRRGRRVPRLVVCYSDVRRAEIEALAKLVDEIVWDGSIKGTEGVPIPVEEEVQA</sequence>
<comment type="caution">
    <text evidence="1">The sequence shown here is derived from an EMBL/GenBank/DDBJ whole genome shotgun (WGS) entry which is preliminary data.</text>
</comment>
<dbReference type="EMBL" id="MU277236">
    <property type="protein sequence ID" value="KAI0058378.1"/>
    <property type="molecule type" value="Genomic_DNA"/>
</dbReference>
<organism evidence="1 2">
    <name type="scientific">Artomyces pyxidatus</name>
    <dbReference type="NCBI Taxonomy" id="48021"/>
    <lineage>
        <taxon>Eukaryota</taxon>
        <taxon>Fungi</taxon>
        <taxon>Dikarya</taxon>
        <taxon>Basidiomycota</taxon>
        <taxon>Agaricomycotina</taxon>
        <taxon>Agaricomycetes</taxon>
        <taxon>Russulales</taxon>
        <taxon>Auriscalpiaceae</taxon>
        <taxon>Artomyces</taxon>
    </lineage>
</organism>
<evidence type="ECO:0000313" key="2">
    <source>
        <dbReference type="Proteomes" id="UP000814140"/>
    </source>
</evidence>
<protein>
    <submittedName>
        <fullName evidence="1">Uncharacterized protein</fullName>
    </submittedName>
</protein>
<gene>
    <name evidence="1" type="ORF">BV25DRAFT_1830221</name>
</gene>
<name>A0ACB8SPF5_9AGAM</name>
<accession>A0ACB8SPF5</accession>
<keyword evidence="2" id="KW-1185">Reference proteome</keyword>
<dbReference type="Proteomes" id="UP000814140">
    <property type="component" value="Unassembled WGS sequence"/>
</dbReference>